<keyword evidence="1" id="KW-1133">Transmembrane helix</keyword>
<dbReference type="OrthoDB" id="504638at2"/>
<dbReference type="SUPFAM" id="SSF51735">
    <property type="entry name" value="NAD(P)-binding Rossmann-fold domains"/>
    <property type="match status" value="1"/>
</dbReference>
<dbReference type="AlphaFoldDB" id="K9YQK8"/>
<dbReference type="InterPro" id="IPR001509">
    <property type="entry name" value="Epimerase_deHydtase"/>
</dbReference>
<dbReference type="InterPro" id="IPR050177">
    <property type="entry name" value="Lipid_A_modif_metabolic_enz"/>
</dbReference>
<dbReference type="HOGENOM" id="CLU_882268_0_0_3"/>
<proteinExistence type="predicted"/>
<dbReference type="EMBL" id="CP003944">
    <property type="protein sequence ID" value="AFZ49179.1"/>
    <property type="molecule type" value="Genomic_DNA"/>
</dbReference>
<evidence type="ECO:0000259" key="2">
    <source>
        <dbReference type="Pfam" id="PF01370"/>
    </source>
</evidence>
<accession>K9YQK8</accession>
<dbReference type="PANTHER" id="PTHR43245:SF13">
    <property type="entry name" value="UDP-D-APIOSE_UDP-D-XYLOSE SYNTHASE 2"/>
    <property type="match status" value="1"/>
</dbReference>
<keyword evidence="4" id="KW-1185">Reference proteome</keyword>
<name>K9YQK8_DACS8</name>
<dbReference type="RefSeq" id="WP_015228192.1">
    <property type="nucleotide sequence ID" value="NC_019780.1"/>
</dbReference>
<dbReference type="PANTHER" id="PTHR43245">
    <property type="entry name" value="BIFUNCTIONAL POLYMYXIN RESISTANCE PROTEIN ARNA"/>
    <property type="match status" value="1"/>
</dbReference>
<evidence type="ECO:0000313" key="3">
    <source>
        <dbReference type="EMBL" id="AFZ49179.1"/>
    </source>
</evidence>
<dbReference type="KEGG" id="dsl:Dacsa_0390"/>
<keyword evidence="1" id="KW-0812">Transmembrane</keyword>
<evidence type="ECO:0000313" key="4">
    <source>
        <dbReference type="Proteomes" id="UP000010482"/>
    </source>
</evidence>
<dbReference type="PATRIC" id="fig|13035.3.peg.446"/>
<dbReference type="Pfam" id="PF01370">
    <property type="entry name" value="Epimerase"/>
    <property type="match status" value="1"/>
</dbReference>
<feature type="transmembrane region" description="Helical" evidence="1">
    <location>
        <begin position="248"/>
        <end position="266"/>
    </location>
</feature>
<feature type="domain" description="NAD-dependent epimerase/dehydratase" evidence="2">
    <location>
        <begin position="3"/>
        <end position="227"/>
    </location>
</feature>
<dbReference type="STRING" id="13035.Dacsa_0390"/>
<sequence length="312" mass="35572">MRIFITGGSGCIGHYLAEELIHNTNHELFFLVRNPAKIQFDSEARSGVTILKGDLENIAQFQELLKTIDGAILAATIWGGTQETLRINVDKTLELLDLLAPETCQQVIYFSTASILDYHHQPLPEAKELGTDYIRSKYQCYQKIKQHSIASKLSIVFPTLVLGGDQNQPYSHVSAGLPEVTNWVNIARWIKADGSFHFIHAKDIAITVNYLIHHPSRKEKTREIVLGSAKITANQLIENLCSYLNKPIYFRIPLSIALANFLIFIFRIEMAQWDRFCLQYRHFSHENPVNPETFGLETYCPSLNDVFKQHNV</sequence>
<dbReference type="InterPro" id="IPR036291">
    <property type="entry name" value="NAD(P)-bd_dom_sf"/>
</dbReference>
<protein>
    <submittedName>
        <fullName evidence="3">Nucleoside-diphosphate-sugar epimerase</fullName>
    </submittedName>
</protein>
<organism evidence="3 4">
    <name type="scientific">Dactylococcopsis salina (strain PCC 8305)</name>
    <name type="common">Myxobactron salinum</name>
    <dbReference type="NCBI Taxonomy" id="13035"/>
    <lineage>
        <taxon>Bacteria</taxon>
        <taxon>Bacillati</taxon>
        <taxon>Cyanobacteriota</taxon>
        <taxon>Cyanophyceae</taxon>
        <taxon>Nodosilineales</taxon>
        <taxon>Cymatolegaceae</taxon>
        <taxon>Dactylococcopsis</taxon>
    </lineage>
</organism>
<gene>
    <name evidence="3" type="ORF">Dacsa_0390</name>
</gene>
<dbReference type="Gene3D" id="3.40.50.720">
    <property type="entry name" value="NAD(P)-binding Rossmann-like Domain"/>
    <property type="match status" value="1"/>
</dbReference>
<dbReference type="Proteomes" id="UP000010482">
    <property type="component" value="Chromosome"/>
</dbReference>
<evidence type="ECO:0000256" key="1">
    <source>
        <dbReference type="SAM" id="Phobius"/>
    </source>
</evidence>
<reference evidence="3" key="1">
    <citation type="submission" date="2012-04" db="EMBL/GenBank/DDBJ databases">
        <title>Finished genome of Dactylococcopsis salina PCC 8305.</title>
        <authorList>
            <consortium name="US DOE Joint Genome Institute"/>
            <person name="Gugger M."/>
            <person name="Coursin T."/>
            <person name="Rippka R."/>
            <person name="Tandeau De Marsac N."/>
            <person name="Huntemann M."/>
            <person name="Wei C.-L."/>
            <person name="Han J."/>
            <person name="Detter J.C."/>
            <person name="Han C."/>
            <person name="Tapia R."/>
            <person name="Daligault H."/>
            <person name="Chen A."/>
            <person name="Krypides N."/>
            <person name="Mavromatis K."/>
            <person name="Markowitz V."/>
            <person name="Szeto E."/>
            <person name="Ivanova N."/>
            <person name="Ovchinnikova G."/>
            <person name="Pagani I."/>
            <person name="Pati A."/>
            <person name="Goodwin L."/>
            <person name="Peters L."/>
            <person name="Pitluck S."/>
            <person name="Woyke T."/>
            <person name="Kerfeld C."/>
        </authorList>
    </citation>
    <scope>NUCLEOTIDE SEQUENCE [LARGE SCALE GENOMIC DNA]</scope>
    <source>
        <strain evidence="3">PCC 8305</strain>
    </source>
</reference>
<dbReference type="eggNOG" id="COG0451">
    <property type="taxonomic scope" value="Bacteria"/>
</dbReference>
<keyword evidence="1" id="KW-0472">Membrane</keyword>